<comment type="caution">
    <text evidence="3">The sequence shown here is derived from an EMBL/GenBank/DDBJ whole genome shotgun (WGS) entry which is preliminary data.</text>
</comment>
<feature type="chain" id="PRO_5042149369" evidence="2">
    <location>
        <begin position="19"/>
        <end position="143"/>
    </location>
</feature>
<proteinExistence type="predicted"/>
<evidence type="ECO:0000256" key="2">
    <source>
        <dbReference type="SAM" id="SignalP"/>
    </source>
</evidence>
<feature type="signal peptide" evidence="2">
    <location>
        <begin position="1"/>
        <end position="18"/>
    </location>
</feature>
<evidence type="ECO:0000313" key="3">
    <source>
        <dbReference type="EMBL" id="KAK1840822.1"/>
    </source>
</evidence>
<evidence type="ECO:0000256" key="1">
    <source>
        <dbReference type="SAM" id="MobiDB-lite"/>
    </source>
</evidence>
<keyword evidence="4" id="KW-1185">Reference proteome</keyword>
<sequence length="143" mass="15964">MSLEVAALALGIIDCMVALAPRATTTPSENWKVPTIPTPTAQRKPDLSEGFQDVEKFAEIFNRASGLEHPNDGIVTIPNCVMEMRGYKSELFRMELEEGWSQERYCYPKWNSSEESADKVVSVAHQGLSQHKQRVGSSRTSSF</sequence>
<dbReference type="Proteomes" id="UP001243330">
    <property type="component" value="Unassembled WGS sequence"/>
</dbReference>
<dbReference type="AlphaFoldDB" id="A0AAD9A452"/>
<organism evidence="3 4">
    <name type="scientific">Colletotrichum chrysophilum</name>
    <dbReference type="NCBI Taxonomy" id="1836956"/>
    <lineage>
        <taxon>Eukaryota</taxon>
        <taxon>Fungi</taxon>
        <taxon>Dikarya</taxon>
        <taxon>Ascomycota</taxon>
        <taxon>Pezizomycotina</taxon>
        <taxon>Sordariomycetes</taxon>
        <taxon>Hypocreomycetidae</taxon>
        <taxon>Glomerellales</taxon>
        <taxon>Glomerellaceae</taxon>
        <taxon>Colletotrichum</taxon>
        <taxon>Colletotrichum gloeosporioides species complex</taxon>
    </lineage>
</organism>
<name>A0AAD9A452_9PEZI</name>
<reference evidence="3" key="1">
    <citation type="submission" date="2023-01" db="EMBL/GenBank/DDBJ databases">
        <title>Colletotrichum chrysophilum M932 genome sequence.</title>
        <authorList>
            <person name="Baroncelli R."/>
        </authorList>
    </citation>
    <scope>NUCLEOTIDE SEQUENCE</scope>
    <source>
        <strain evidence="3">M932</strain>
    </source>
</reference>
<evidence type="ECO:0000313" key="4">
    <source>
        <dbReference type="Proteomes" id="UP001243330"/>
    </source>
</evidence>
<accession>A0AAD9A452</accession>
<feature type="region of interest" description="Disordered" evidence="1">
    <location>
        <begin position="118"/>
        <end position="143"/>
    </location>
</feature>
<keyword evidence="2" id="KW-0732">Signal</keyword>
<feature type="compositionally biased region" description="Polar residues" evidence="1">
    <location>
        <begin position="127"/>
        <end position="143"/>
    </location>
</feature>
<protein>
    <submittedName>
        <fullName evidence="3">Uncharacterized protein</fullName>
    </submittedName>
</protein>
<gene>
    <name evidence="3" type="ORF">CCHR01_16558</name>
</gene>
<dbReference type="EMBL" id="JAQOWY010000528">
    <property type="protein sequence ID" value="KAK1840822.1"/>
    <property type="molecule type" value="Genomic_DNA"/>
</dbReference>